<accession>A0ACC3MKW7</accession>
<dbReference type="Proteomes" id="UP001281147">
    <property type="component" value="Unassembled WGS sequence"/>
</dbReference>
<name>A0ACC3MKW7_9PEZI</name>
<evidence type="ECO:0000313" key="1">
    <source>
        <dbReference type="EMBL" id="KAK3698077.1"/>
    </source>
</evidence>
<reference evidence="1" key="1">
    <citation type="submission" date="2023-07" db="EMBL/GenBank/DDBJ databases">
        <title>Black Yeasts Isolated from many extreme environments.</title>
        <authorList>
            <person name="Coleine C."/>
            <person name="Stajich J.E."/>
            <person name="Selbmann L."/>
        </authorList>
    </citation>
    <scope>NUCLEOTIDE SEQUENCE</scope>
    <source>
        <strain evidence="1">CCFEE 5714</strain>
    </source>
</reference>
<keyword evidence="2" id="KW-1185">Reference proteome</keyword>
<dbReference type="EMBL" id="JAUTXU010000215">
    <property type="protein sequence ID" value="KAK3698077.1"/>
    <property type="molecule type" value="Genomic_DNA"/>
</dbReference>
<sequence length="501" mass="54184">MKTSPATFCAALAFVGSVSAFWRMPCRFQTGIGRIDPIVDPGAISAHVHSITGSSGFSPTADFESLTADGTCTACSVTQDHSAYWTPPLYFQYSNGTTVMVPQVGGMLAYYLYYLDNVKAFPEGFQMLAGYKSRRNFTGPAIDEPLSSWKTDATDNQYFLQQRALGFNCLNGDLNAPEPSLYRHELPSKEYMDEHCTWGLRLELAFPSCGNGDLDSADHQSHMAYPSLVKQGNCPDGYDVHYPFLFYETIFATNVFAGEDGEFVLSYGDPVGTGYHGDFIMGWESEEFLQIALDTCQNPSGDIEDCPLFDIDEDAASKCKFDMPSNLKNDDPIGPCDGLPVDVPIQYGPEEATNYPVAGQNGKPTTGLEPTAAPSTFSHATVTYSPADPESTKSAQGGIVVAKYSSGADAAIVAEATTSPAAPYAAEGASSWGPSPAQVTSVPADPDKDGEYIATSWITRGNTVIEVFVTEVDVTVTATETAPADAHWKRHMHRHRHHANF</sequence>
<gene>
    <name evidence="1" type="ORF">LTR37_017126</name>
</gene>
<evidence type="ECO:0000313" key="2">
    <source>
        <dbReference type="Proteomes" id="UP001281147"/>
    </source>
</evidence>
<proteinExistence type="predicted"/>
<organism evidence="1 2">
    <name type="scientific">Vermiconidia calcicola</name>
    <dbReference type="NCBI Taxonomy" id="1690605"/>
    <lineage>
        <taxon>Eukaryota</taxon>
        <taxon>Fungi</taxon>
        <taxon>Dikarya</taxon>
        <taxon>Ascomycota</taxon>
        <taxon>Pezizomycotina</taxon>
        <taxon>Dothideomycetes</taxon>
        <taxon>Dothideomycetidae</taxon>
        <taxon>Mycosphaerellales</taxon>
        <taxon>Extremaceae</taxon>
        <taxon>Vermiconidia</taxon>
    </lineage>
</organism>
<comment type="caution">
    <text evidence="1">The sequence shown here is derived from an EMBL/GenBank/DDBJ whole genome shotgun (WGS) entry which is preliminary data.</text>
</comment>
<protein>
    <submittedName>
        <fullName evidence="1">Uncharacterized protein</fullName>
    </submittedName>
</protein>